<feature type="binding site" evidence="7">
    <location>
        <position position="352"/>
    </location>
    <ligand>
        <name>Mn(2+)</name>
        <dbReference type="ChEBI" id="CHEBI:29035"/>
        <label>1</label>
    </ligand>
</feature>
<evidence type="ECO:0000259" key="8">
    <source>
        <dbReference type="PROSITE" id="PS00631"/>
    </source>
</evidence>
<evidence type="ECO:0000256" key="3">
    <source>
        <dbReference type="ARBA" id="ARBA00009528"/>
    </source>
</evidence>
<keyword evidence="7" id="KW-0464">Manganese</keyword>
<evidence type="ECO:0000313" key="9">
    <source>
        <dbReference type="EMBL" id="MFC1850924.1"/>
    </source>
</evidence>
<dbReference type="Pfam" id="PF00883">
    <property type="entry name" value="Peptidase_M17"/>
    <property type="match status" value="1"/>
</dbReference>
<protein>
    <recommendedName>
        <fullName evidence="7">Probable cytosol aminopeptidase</fullName>
        <ecNumber evidence="7">3.4.11.1</ecNumber>
    </recommendedName>
    <alternativeName>
        <fullName evidence="7">Leucine aminopeptidase</fullName>
        <shortName evidence="7">LAP</shortName>
        <ecNumber evidence="7">3.4.11.10</ecNumber>
    </alternativeName>
    <alternativeName>
        <fullName evidence="7">Leucyl aminopeptidase</fullName>
    </alternativeName>
</protein>
<feature type="domain" description="Cytosol aminopeptidase" evidence="8">
    <location>
        <begin position="348"/>
        <end position="355"/>
    </location>
</feature>
<feature type="binding site" evidence="7">
    <location>
        <position position="350"/>
    </location>
    <ligand>
        <name>Mn(2+)</name>
        <dbReference type="ChEBI" id="CHEBI:29035"/>
        <label>1</label>
    </ligand>
</feature>
<accession>A0ABV6YXJ0</accession>
<dbReference type="SUPFAM" id="SSF52949">
    <property type="entry name" value="Macro domain-like"/>
    <property type="match status" value="1"/>
</dbReference>
<comment type="caution">
    <text evidence="9">The sequence shown here is derived from an EMBL/GenBank/DDBJ whole genome shotgun (WGS) entry which is preliminary data.</text>
</comment>
<evidence type="ECO:0000256" key="1">
    <source>
        <dbReference type="ARBA" id="ARBA00000135"/>
    </source>
</evidence>
<dbReference type="PANTHER" id="PTHR11963:SF23">
    <property type="entry name" value="CYTOSOL AMINOPEPTIDASE"/>
    <property type="match status" value="1"/>
</dbReference>
<dbReference type="InterPro" id="IPR011356">
    <property type="entry name" value="Leucine_aapep/pepB"/>
</dbReference>
<sequence>MINIEVQCCEISDVKADAVLIGSFEDKCSANDMVCDSDPKLRSLIKPLVDEGEINGKLGTTSLIHSRGEIVPKRVLCVGLGQSSELSLDRLRGMAAATGRMLRDINCKNIGIHLGFLPRDFRYKDISMAVIEGFLLGQYRFTKYLQEKKVKEFEKFGIYLPVDVDFNSELISQAIETGAIIARSTNFTRDICNEPANVLTPRKLSEIALDLAPEFNLNVRVMDEVQIKKLGMNLLTAVSAGSEQPPRLIIIEHHGAGKDKPIHGLLGKGVTFDSGGVTLKVETAMSHMHLDKTAGAVVLGIAVALSLLKARVNFTGVIPAVENMPDGRAYKPGDIIASLSGKTVEVTNTDAEGRLLMADSLTYMQQNLNINHIIDFATLTGGSKTALGSEIIPFFANDKKMGELFKEACWHSGEICWEMPLYRKYLASLSSHVAHIKNHSEKGPSTILGALFLAEFVEKNTHWMHLDIGGHEFREEEFSYQPHGATALGMRSLIRYYLHLANEDIGKDRTVENEGL</sequence>
<evidence type="ECO:0000256" key="4">
    <source>
        <dbReference type="ARBA" id="ARBA00022438"/>
    </source>
</evidence>
<feature type="binding site" evidence="7">
    <location>
        <position position="268"/>
    </location>
    <ligand>
        <name>Mn(2+)</name>
        <dbReference type="ChEBI" id="CHEBI:29035"/>
        <label>2</label>
    </ligand>
</feature>
<dbReference type="Proteomes" id="UP001594351">
    <property type="component" value="Unassembled WGS sequence"/>
</dbReference>
<dbReference type="Gene3D" id="3.40.220.10">
    <property type="entry name" value="Leucine Aminopeptidase, subunit E, domain 1"/>
    <property type="match status" value="1"/>
</dbReference>
<evidence type="ECO:0000256" key="6">
    <source>
        <dbReference type="ARBA" id="ARBA00022801"/>
    </source>
</evidence>
<dbReference type="InterPro" id="IPR000819">
    <property type="entry name" value="Peptidase_M17_C"/>
</dbReference>
<dbReference type="InterPro" id="IPR008283">
    <property type="entry name" value="Peptidase_M17_N"/>
</dbReference>
<keyword evidence="7" id="KW-0479">Metal-binding</keyword>
<dbReference type="CDD" id="cd00433">
    <property type="entry name" value="Peptidase_M17"/>
    <property type="match status" value="1"/>
</dbReference>
<feature type="binding site" evidence="7">
    <location>
        <position position="291"/>
    </location>
    <ligand>
        <name>Mn(2+)</name>
        <dbReference type="ChEBI" id="CHEBI:29035"/>
        <label>2</label>
    </ligand>
</feature>
<keyword evidence="4 7" id="KW-0031">Aminopeptidase</keyword>
<dbReference type="Pfam" id="PF02789">
    <property type="entry name" value="Peptidase_M17_N"/>
    <property type="match status" value="1"/>
</dbReference>
<comment type="function">
    <text evidence="7">Presumably involved in the processing and regular turnover of intracellular proteins. Catalyzes the removal of unsubstituted N-terminal amino acids from various peptides.</text>
</comment>
<evidence type="ECO:0000256" key="5">
    <source>
        <dbReference type="ARBA" id="ARBA00022670"/>
    </source>
</evidence>
<evidence type="ECO:0000256" key="2">
    <source>
        <dbReference type="ARBA" id="ARBA00000967"/>
    </source>
</evidence>
<comment type="subcellular location">
    <subcellularLocation>
        <location evidence="7">Cytoplasm</location>
    </subcellularLocation>
</comment>
<keyword evidence="6 7" id="KW-0378">Hydrolase</keyword>
<dbReference type="InterPro" id="IPR023042">
    <property type="entry name" value="Peptidase_M17_leu_NH2_pept"/>
</dbReference>
<feature type="active site" evidence="7">
    <location>
        <position position="354"/>
    </location>
</feature>
<feature type="binding site" evidence="7">
    <location>
        <position position="273"/>
    </location>
    <ligand>
        <name>Mn(2+)</name>
        <dbReference type="ChEBI" id="CHEBI:29035"/>
        <label>2</label>
    </ligand>
</feature>
<gene>
    <name evidence="7" type="primary">pepA</name>
    <name evidence="9" type="ORF">ACFL27_12080</name>
</gene>
<dbReference type="PANTHER" id="PTHR11963">
    <property type="entry name" value="LEUCINE AMINOPEPTIDASE-RELATED"/>
    <property type="match status" value="1"/>
</dbReference>
<proteinExistence type="inferred from homology"/>
<comment type="catalytic activity">
    <reaction evidence="2 7">
        <text>Release of an N-terminal amino acid, preferentially leucine, but not glutamic or aspartic acids.</text>
        <dbReference type="EC" id="3.4.11.10"/>
    </reaction>
</comment>
<dbReference type="PROSITE" id="PS00631">
    <property type="entry name" value="CYTOSOL_AP"/>
    <property type="match status" value="1"/>
</dbReference>
<comment type="similarity">
    <text evidence="3 7">Belongs to the peptidase M17 family.</text>
</comment>
<keyword evidence="5 7" id="KW-0645">Protease</keyword>
<feature type="binding site" evidence="7">
    <location>
        <position position="273"/>
    </location>
    <ligand>
        <name>Mn(2+)</name>
        <dbReference type="ChEBI" id="CHEBI:29035"/>
        <label>1</label>
    </ligand>
</feature>
<comment type="catalytic activity">
    <reaction evidence="1 7">
        <text>Release of an N-terminal amino acid, Xaa-|-Yaa-, in which Xaa is preferably Leu, but may be other amino acids including Pro although not Arg or Lys, and Yaa may be Pro. Amino acid amides and methyl esters are also readily hydrolyzed, but rates on arylamides are exceedingly low.</text>
        <dbReference type="EC" id="3.4.11.1"/>
    </reaction>
</comment>
<evidence type="ECO:0000313" key="10">
    <source>
        <dbReference type="Proteomes" id="UP001594351"/>
    </source>
</evidence>
<evidence type="ECO:0000256" key="7">
    <source>
        <dbReference type="HAMAP-Rule" id="MF_00181"/>
    </source>
</evidence>
<dbReference type="EC" id="3.4.11.10" evidence="7"/>
<reference evidence="9 10" key="1">
    <citation type="submission" date="2024-09" db="EMBL/GenBank/DDBJ databases">
        <title>Laminarin stimulates single cell rates of sulfate reduction while oxygen inhibits transcriptomic activity in coastal marine sediment.</title>
        <authorList>
            <person name="Lindsay M."/>
            <person name="Orcutt B."/>
            <person name="Emerson D."/>
            <person name="Stepanauskas R."/>
            <person name="D'Angelo T."/>
        </authorList>
    </citation>
    <scope>NUCLEOTIDE SEQUENCE [LARGE SCALE GENOMIC DNA]</scope>
    <source>
        <strain evidence="9">SAG AM-311-K15</strain>
    </source>
</reference>
<dbReference type="EC" id="3.4.11.1" evidence="7"/>
<comment type="cofactor">
    <cofactor evidence="7">
        <name>Mn(2+)</name>
        <dbReference type="ChEBI" id="CHEBI:29035"/>
    </cofactor>
    <text evidence="7">Binds 2 manganese ions per subunit.</text>
</comment>
<dbReference type="HAMAP" id="MF_00181">
    <property type="entry name" value="Cytosol_peptidase_M17"/>
    <property type="match status" value="1"/>
</dbReference>
<keyword evidence="7" id="KW-0963">Cytoplasm</keyword>
<dbReference type="SUPFAM" id="SSF53187">
    <property type="entry name" value="Zn-dependent exopeptidases"/>
    <property type="match status" value="1"/>
</dbReference>
<dbReference type="PRINTS" id="PR00481">
    <property type="entry name" value="LAMNOPPTDASE"/>
</dbReference>
<organism evidence="9 10">
    <name type="scientific">candidate division CSSED10-310 bacterium</name>
    <dbReference type="NCBI Taxonomy" id="2855610"/>
    <lineage>
        <taxon>Bacteria</taxon>
        <taxon>Bacteria division CSSED10-310</taxon>
    </lineage>
</organism>
<keyword evidence="10" id="KW-1185">Reference proteome</keyword>
<dbReference type="InterPro" id="IPR043472">
    <property type="entry name" value="Macro_dom-like"/>
</dbReference>
<dbReference type="EMBL" id="JBHPBY010000135">
    <property type="protein sequence ID" value="MFC1850924.1"/>
    <property type="molecule type" value="Genomic_DNA"/>
</dbReference>
<feature type="binding site" evidence="7">
    <location>
        <position position="352"/>
    </location>
    <ligand>
        <name>Mn(2+)</name>
        <dbReference type="ChEBI" id="CHEBI:29035"/>
        <label>2</label>
    </ligand>
</feature>
<feature type="active site" evidence="7">
    <location>
        <position position="280"/>
    </location>
</feature>
<dbReference type="Gene3D" id="3.40.630.10">
    <property type="entry name" value="Zn peptidases"/>
    <property type="match status" value="1"/>
</dbReference>
<name>A0ABV6YXJ0_UNCC1</name>